<feature type="compositionally biased region" description="Basic and acidic residues" evidence="1">
    <location>
        <begin position="484"/>
        <end position="493"/>
    </location>
</feature>
<dbReference type="SUPFAM" id="SSF55781">
    <property type="entry name" value="GAF domain-like"/>
    <property type="match status" value="1"/>
</dbReference>
<dbReference type="InterPro" id="IPR043128">
    <property type="entry name" value="Rev_trsase/Diguanyl_cyclase"/>
</dbReference>
<dbReference type="SUPFAM" id="SSF55073">
    <property type="entry name" value="Nucleotide cyclase"/>
    <property type="match status" value="1"/>
</dbReference>
<evidence type="ECO:0000256" key="1">
    <source>
        <dbReference type="SAM" id="MobiDB-lite"/>
    </source>
</evidence>
<dbReference type="CDD" id="cd01949">
    <property type="entry name" value="GGDEF"/>
    <property type="match status" value="1"/>
</dbReference>
<dbReference type="GO" id="GO:0052621">
    <property type="term" value="F:diguanylate cyclase activity"/>
    <property type="evidence" value="ECO:0007669"/>
    <property type="project" value="TreeGrafter"/>
</dbReference>
<keyword evidence="4" id="KW-1185">Reference proteome</keyword>
<reference evidence="3 4" key="1">
    <citation type="submission" date="2021-01" db="EMBL/GenBank/DDBJ databases">
        <title>Whole genome shotgun sequence of Catellatospora citrea NBRC 14495.</title>
        <authorList>
            <person name="Komaki H."/>
            <person name="Tamura T."/>
        </authorList>
    </citation>
    <scope>NUCLEOTIDE SEQUENCE [LARGE SCALE GENOMIC DNA]</scope>
    <source>
        <strain evidence="3 4">NBRC 14495</strain>
    </source>
</reference>
<dbReference type="PANTHER" id="PTHR45138">
    <property type="entry name" value="REGULATORY COMPONENTS OF SENSORY TRANSDUCTION SYSTEM"/>
    <property type="match status" value="1"/>
</dbReference>
<dbReference type="InterPro" id="IPR000160">
    <property type="entry name" value="GGDEF_dom"/>
</dbReference>
<dbReference type="EMBL" id="BONH01000025">
    <property type="protein sequence ID" value="GIG00158.1"/>
    <property type="molecule type" value="Genomic_DNA"/>
</dbReference>
<dbReference type="Pfam" id="PF00990">
    <property type="entry name" value="GGDEF"/>
    <property type="match status" value="1"/>
</dbReference>
<proteinExistence type="predicted"/>
<feature type="region of interest" description="Disordered" evidence="1">
    <location>
        <begin position="471"/>
        <end position="519"/>
    </location>
</feature>
<dbReference type="PROSITE" id="PS50887">
    <property type="entry name" value="GGDEF"/>
    <property type="match status" value="1"/>
</dbReference>
<dbReference type="RefSeq" id="WP_120314721.1">
    <property type="nucleotide sequence ID" value="NZ_BONH01000025.1"/>
</dbReference>
<comment type="caution">
    <text evidence="3">The sequence shown here is derived from an EMBL/GenBank/DDBJ whole genome shotgun (WGS) entry which is preliminary data.</text>
</comment>
<name>A0A8J3KBY3_9ACTN</name>
<dbReference type="AlphaFoldDB" id="A0A8J3KBY3"/>
<feature type="domain" description="GGDEF" evidence="2">
    <location>
        <begin position="361"/>
        <end position="488"/>
    </location>
</feature>
<dbReference type="Gene3D" id="3.30.450.40">
    <property type="match status" value="1"/>
</dbReference>
<evidence type="ECO:0000313" key="4">
    <source>
        <dbReference type="Proteomes" id="UP000659904"/>
    </source>
</evidence>
<dbReference type="GO" id="GO:0005886">
    <property type="term" value="C:plasma membrane"/>
    <property type="evidence" value="ECO:0007669"/>
    <property type="project" value="TreeGrafter"/>
</dbReference>
<dbReference type="InterPro" id="IPR050469">
    <property type="entry name" value="Diguanylate_Cyclase"/>
</dbReference>
<dbReference type="GO" id="GO:1902201">
    <property type="term" value="P:negative regulation of bacterial-type flagellum-dependent cell motility"/>
    <property type="evidence" value="ECO:0007669"/>
    <property type="project" value="TreeGrafter"/>
</dbReference>
<dbReference type="NCBIfam" id="TIGR00254">
    <property type="entry name" value="GGDEF"/>
    <property type="match status" value="1"/>
</dbReference>
<organism evidence="3 4">
    <name type="scientific">Catellatospora citrea</name>
    <dbReference type="NCBI Taxonomy" id="53366"/>
    <lineage>
        <taxon>Bacteria</taxon>
        <taxon>Bacillati</taxon>
        <taxon>Actinomycetota</taxon>
        <taxon>Actinomycetes</taxon>
        <taxon>Micromonosporales</taxon>
        <taxon>Micromonosporaceae</taxon>
        <taxon>Catellatospora</taxon>
    </lineage>
</organism>
<dbReference type="InterPro" id="IPR029016">
    <property type="entry name" value="GAF-like_dom_sf"/>
</dbReference>
<dbReference type="PANTHER" id="PTHR45138:SF9">
    <property type="entry name" value="DIGUANYLATE CYCLASE DGCM-RELATED"/>
    <property type="match status" value="1"/>
</dbReference>
<dbReference type="Gene3D" id="3.30.70.270">
    <property type="match status" value="1"/>
</dbReference>
<gene>
    <name evidence="3" type="ORF">Cci01nite_52510</name>
</gene>
<evidence type="ECO:0000259" key="2">
    <source>
        <dbReference type="PROSITE" id="PS50887"/>
    </source>
</evidence>
<dbReference type="GO" id="GO:0043709">
    <property type="term" value="P:cell adhesion involved in single-species biofilm formation"/>
    <property type="evidence" value="ECO:0007669"/>
    <property type="project" value="TreeGrafter"/>
</dbReference>
<sequence>MTARTELVNEVAQSVEVSESVYRACNAVVDAVSTCTNASVNVLLTNANYLYLGASSGVWYAPRAVSIDYGLAGRVLTTGHTAMQHNTPVDHNGPLAGRQAGSMICAPVRSTHETVIGVILVEFDVVPADPRDWESVLTKIGALLGTRIHQLGGPAEPSPPQWLLSHALSIATAKDLTELAARVCRAAVDLSGLRCAVTVVRRPNDAAENGPPCTVMADHCGSGSRRLVDAVGAMPPESLSQLMHSAARHQSAYSRGEVGVADVDGFEPLVDAGVRTVVAAALPVDTRNPEFDAATLIMDELAVQPLPDTTVILELLMINAVASYERMSTQHKLQTLADSDPLTGLRHRRPLARQLASVAPSSTAVLAMDIDNFKAINDRWGHDAGDRALTEVARTICQALREGDEVFRVGGDEFVAVLNVAGHDEAVQVAERIAAAVADGGHTISIGVTLRRAEDVETTLRRADEALYAAKRDKRQADGGRPTSARDEVKRPGSCEPARPHIRAGGPLPGSGDSRMNDD</sequence>
<dbReference type="InterPro" id="IPR029787">
    <property type="entry name" value="Nucleotide_cyclase"/>
</dbReference>
<protein>
    <recommendedName>
        <fullName evidence="2">GGDEF domain-containing protein</fullName>
    </recommendedName>
</protein>
<dbReference type="SMART" id="SM00267">
    <property type="entry name" value="GGDEF"/>
    <property type="match status" value="1"/>
</dbReference>
<evidence type="ECO:0000313" key="3">
    <source>
        <dbReference type="EMBL" id="GIG00158.1"/>
    </source>
</evidence>
<dbReference type="Proteomes" id="UP000659904">
    <property type="component" value="Unassembled WGS sequence"/>
</dbReference>
<accession>A0A8J3KBY3</accession>